<reference evidence="8 10" key="2">
    <citation type="submission" date="2018-03" db="EMBL/GenBank/DDBJ databases">
        <authorList>
            <person name="Fogelqvist J."/>
        </authorList>
    </citation>
    <scope>NUCLEOTIDE SEQUENCE [LARGE SCALE GENOMIC DNA]</scope>
</reference>
<dbReference type="Pfam" id="PF05577">
    <property type="entry name" value="Peptidase_S28"/>
    <property type="match status" value="1"/>
</dbReference>
<protein>
    <recommendedName>
        <fullName evidence="11">Serine aminopeptidase S33 domain-containing protein</fullName>
    </recommendedName>
</protein>
<evidence type="ECO:0000256" key="2">
    <source>
        <dbReference type="ARBA" id="ARBA00022670"/>
    </source>
</evidence>
<dbReference type="InterPro" id="IPR029058">
    <property type="entry name" value="AB_hydrolase_fold"/>
</dbReference>
<dbReference type="OMA" id="ESENCYR"/>
<keyword evidence="4" id="KW-0378">Hydrolase</keyword>
<gene>
    <name evidence="7" type="ORF">PBRA_008911</name>
    <name evidence="8" type="ORF">PLBR_LOCUS959</name>
</gene>
<dbReference type="EMBL" id="OVEO01000001">
    <property type="protein sequence ID" value="SPQ93744.1"/>
    <property type="molecule type" value="Genomic_DNA"/>
</dbReference>
<accession>A0A0G4J493</accession>
<comment type="similarity">
    <text evidence="1">Belongs to the peptidase S28 family.</text>
</comment>
<dbReference type="AlphaFoldDB" id="A0A0G4J493"/>
<dbReference type="OrthoDB" id="2130629at2759"/>
<dbReference type="GO" id="GO:0008239">
    <property type="term" value="F:dipeptidyl-peptidase activity"/>
    <property type="evidence" value="ECO:0007669"/>
    <property type="project" value="TreeGrafter"/>
</dbReference>
<evidence type="ECO:0000256" key="3">
    <source>
        <dbReference type="ARBA" id="ARBA00022729"/>
    </source>
</evidence>
<organism evidence="7 9">
    <name type="scientific">Plasmodiophora brassicae</name>
    <name type="common">Clubroot disease agent</name>
    <dbReference type="NCBI Taxonomy" id="37360"/>
    <lineage>
        <taxon>Eukaryota</taxon>
        <taxon>Sar</taxon>
        <taxon>Rhizaria</taxon>
        <taxon>Endomyxa</taxon>
        <taxon>Phytomyxea</taxon>
        <taxon>Plasmodiophorida</taxon>
        <taxon>Plasmodiophoridae</taxon>
        <taxon>Plasmodiophora</taxon>
    </lineage>
</organism>
<keyword evidence="9" id="KW-1185">Reference proteome</keyword>
<proteinExistence type="inferred from homology"/>
<evidence type="ECO:0008006" key="11">
    <source>
        <dbReference type="Google" id="ProtNLM"/>
    </source>
</evidence>
<sequence length="479" mass="52063">MRPTTAAICMLTAALGAAAVRFPVPPASAANDPTWLLCGRLFHEEWYRQPLDHYDFKDTRTFQQRVLVNTDTVDWRAPVIFFYTGNEGDITLFANNTGFMCEAASEFGAALVFAEHRYFGRSTPDADLGFLSVQQALSDYAVVVDRFKASRAVPDAPVIAFGGSYGGMLSAWFRIKYPGVVDGAIAASAPILQFTGITPSDTFNDIVTRTFESSRAGCSHAIRSAFERIERTPTGTLETAFRLCKPLPGRQQLVDWISNGLAYEAMVDYPTEASFVQPLPAWPVNATCDAIMGDGCDDDPLSCFVAGVSVYFNSTGNAGPCNDIDVDSSPSLDEQGWDYLACTSMVMPMSSGPASMFPPQPWDFDAYSLACQQRFSVTPDATYAVREFGGNRLETASNIVFSNGVLDPWSGGGVLSSGNPSIVTIQIPGAAHHLDLRASDASDGAPVQEARRIHRASIRQWIRQARSRTPSMRRSVAVQ</sequence>
<dbReference type="PANTHER" id="PTHR11010:SF38">
    <property type="entry name" value="LYSOSOMAL PRO-X CARBOXYPEPTIDASE"/>
    <property type="match status" value="1"/>
</dbReference>
<dbReference type="SUPFAM" id="SSF53474">
    <property type="entry name" value="alpha/beta-Hydrolases"/>
    <property type="match status" value="1"/>
</dbReference>
<dbReference type="STRING" id="37360.A0A0G4J493"/>
<dbReference type="EMBL" id="CDSF01000124">
    <property type="protein sequence ID" value="CEP02327.1"/>
    <property type="molecule type" value="Genomic_DNA"/>
</dbReference>
<evidence type="ECO:0000256" key="5">
    <source>
        <dbReference type="ARBA" id="ARBA00023180"/>
    </source>
</evidence>
<dbReference type="GO" id="GO:0070008">
    <property type="term" value="F:serine-type exopeptidase activity"/>
    <property type="evidence" value="ECO:0007669"/>
    <property type="project" value="InterPro"/>
</dbReference>
<evidence type="ECO:0000313" key="7">
    <source>
        <dbReference type="EMBL" id="CEP02327.1"/>
    </source>
</evidence>
<evidence type="ECO:0000256" key="4">
    <source>
        <dbReference type="ARBA" id="ARBA00022801"/>
    </source>
</evidence>
<evidence type="ECO:0000313" key="8">
    <source>
        <dbReference type="EMBL" id="SPQ93744.1"/>
    </source>
</evidence>
<feature type="signal peptide" evidence="6">
    <location>
        <begin position="1"/>
        <end position="19"/>
    </location>
</feature>
<dbReference type="InterPro" id="IPR042269">
    <property type="entry name" value="Ser_carbopepase_S28_SKS"/>
</dbReference>
<dbReference type="Proteomes" id="UP000290189">
    <property type="component" value="Unassembled WGS sequence"/>
</dbReference>
<keyword evidence="8" id="KW-0496">Mitochondrion</keyword>
<geneLocation type="mitochondrion" evidence="8"/>
<dbReference type="InterPro" id="IPR008758">
    <property type="entry name" value="Peptidase_S28"/>
</dbReference>
<name>A0A0G4J493_PLABS</name>
<dbReference type="GO" id="GO:0006508">
    <property type="term" value="P:proteolysis"/>
    <property type="evidence" value="ECO:0007669"/>
    <property type="project" value="UniProtKB-KW"/>
</dbReference>
<evidence type="ECO:0000256" key="1">
    <source>
        <dbReference type="ARBA" id="ARBA00011079"/>
    </source>
</evidence>
<keyword evidence="2" id="KW-0645">Protease</keyword>
<feature type="chain" id="PRO_5035990849" description="Serine aminopeptidase S33 domain-containing protein" evidence="6">
    <location>
        <begin position="20"/>
        <end position="479"/>
    </location>
</feature>
<evidence type="ECO:0000256" key="6">
    <source>
        <dbReference type="SAM" id="SignalP"/>
    </source>
</evidence>
<keyword evidence="5" id="KW-0325">Glycoprotein</keyword>
<reference evidence="7 9" key="1">
    <citation type="submission" date="2015-02" db="EMBL/GenBank/DDBJ databases">
        <authorList>
            <person name="Chooi Y.-H."/>
        </authorList>
    </citation>
    <scope>NUCLEOTIDE SEQUENCE [LARGE SCALE GENOMIC DNA]</scope>
    <source>
        <strain evidence="7">E3</strain>
    </source>
</reference>
<dbReference type="Proteomes" id="UP000039324">
    <property type="component" value="Unassembled WGS sequence"/>
</dbReference>
<dbReference type="Gene3D" id="3.40.50.1820">
    <property type="entry name" value="alpha/beta hydrolase"/>
    <property type="match status" value="1"/>
</dbReference>
<dbReference type="PANTHER" id="PTHR11010">
    <property type="entry name" value="PROTEASE S28 PRO-X CARBOXYPEPTIDASE-RELATED"/>
    <property type="match status" value="1"/>
</dbReference>
<evidence type="ECO:0000313" key="10">
    <source>
        <dbReference type="Proteomes" id="UP000290189"/>
    </source>
</evidence>
<evidence type="ECO:0000313" key="9">
    <source>
        <dbReference type="Proteomes" id="UP000039324"/>
    </source>
</evidence>
<dbReference type="Gene3D" id="1.20.120.980">
    <property type="entry name" value="Serine carboxypeptidase S28, SKS domain"/>
    <property type="match status" value="1"/>
</dbReference>
<keyword evidence="3 6" id="KW-0732">Signal</keyword>